<organism evidence="2">
    <name type="scientific">Paraconexibacter sp. AEG42_29</name>
    <dbReference type="NCBI Taxonomy" id="2997339"/>
    <lineage>
        <taxon>Bacteria</taxon>
        <taxon>Bacillati</taxon>
        <taxon>Actinomycetota</taxon>
        <taxon>Thermoleophilia</taxon>
        <taxon>Solirubrobacterales</taxon>
        <taxon>Paraconexibacteraceae</taxon>
        <taxon>Paraconexibacter</taxon>
    </lineage>
</organism>
<proteinExistence type="predicted"/>
<dbReference type="EMBL" id="CP114014">
    <property type="protein sequence ID" value="XAY03773.1"/>
    <property type="molecule type" value="Genomic_DNA"/>
</dbReference>
<dbReference type="InterPro" id="IPR052353">
    <property type="entry name" value="Benzoxazolinone_Detox_Enz"/>
</dbReference>
<dbReference type="InterPro" id="IPR005302">
    <property type="entry name" value="MoCF_Sase_C"/>
</dbReference>
<dbReference type="GO" id="GO:0003824">
    <property type="term" value="F:catalytic activity"/>
    <property type="evidence" value="ECO:0007669"/>
    <property type="project" value="InterPro"/>
</dbReference>
<dbReference type="Gene3D" id="2.40.33.20">
    <property type="entry name" value="PK beta-barrel domain-like"/>
    <property type="match status" value="1"/>
</dbReference>
<evidence type="ECO:0000313" key="2">
    <source>
        <dbReference type="EMBL" id="XAY03773.1"/>
    </source>
</evidence>
<dbReference type="PANTHER" id="PTHR30212">
    <property type="entry name" value="PROTEIN YIIM"/>
    <property type="match status" value="1"/>
</dbReference>
<reference evidence="2" key="1">
    <citation type="submission" date="2022-12" db="EMBL/GenBank/DDBJ databases">
        <title>Paraconexibacter alkalitolerans sp. nov. and Baekduia alba sp. nov., isolated from soil and emended description of the genera Paraconexibacter (Chun et al., 2020) and Baekduia (An et al., 2020).</title>
        <authorList>
            <person name="Vieira S."/>
            <person name="Huber K.J."/>
            <person name="Geppert A."/>
            <person name="Wolf J."/>
            <person name="Neumann-Schaal M."/>
            <person name="Muesken M."/>
            <person name="Overmann J."/>
        </authorList>
    </citation>
    <scope>NUCLEOTIDE SEQUENCE</scope>
    <source>
        <strain evidence="2">AEG42_29</strain>
    </source>
</reference>
<gene>
    <name evidence="2" type="ORF">DSM112329_00594</name>
</gene>
<protein>
    <recommendedName>
        <fullName evidence="1">MOSC domain-containing protein</fullName>
    </recommendedName>
</protein>
<dbReference type="KEGG" id="parq:DSM112329_00594"/>
<dbReference type="GO" id="GO:0030151">
    <property type="term" value="F:molybdenum ion binding"/>
    <property type="evidence" value="ECO:0007669"/>
    <property type="project" value="InterPro"/>
</dbReference>
<dbReference type="Pfam" id="PF03473">
    <property type="entry name" value="MOSC"/>
    <property type="match status" value="1"/>
</dbReference>
<dbReference type="PANTHER" id="PTHR30212:SF2">
    <property type="entry name" value="PROTEIN YIIM"/>
    <property type="match status" value="1"/>
</dbReference>
<accession>A0AAU7AQ09</accession>
<name>A0AAU7AQ09_9ACTN</name>
<dbReference type="GO" id="GO:0030170">
    <property type="term" value="F:pyridoxal phosphate binding"/>
    <property type="evidence" value="ECO:0007669"/>
    <property type="project" value="InterPro"/>
</dbReference>
<dbReference type="SUPFAM" id="SSF50800">
    <property type="entry name" value="PK beta-barrel domain-like"/>
    <property type="match status" value="1"/>
</dbReference>
<dbReference type="RefSeq" id="WP_354700325.1">
    <property type="nucleotide sequence ID" value="NZ_CP114014.1"/>
</dbReference>
<dbReference type="InterPro" id="IPR011037">
    <property type="entry name" value="Pyrv_Knase-like_insert_dom_sf"/>
</dbReference>
<evidence type="ECO:0000259" key="1">
    <source>
        <dbReference type="PROSITE" id="PS51340"/>
    </source>
</evidence>
<feature type="domain" description="MOSC" evidence="1">
    <location>
        <begin position="40"/>
        <end position="174"/>
    </location>
</feature>
<dbReference type="PROSITE" id="PS51340">
    <property type="entry name" value="MOSC"/>
    <property type="match status" value="1"/>
</dbReference>
<sequence length="218" mass="23741">MSTQTPSTETLTGELLAVSVGGVRDVHVGSRVIETGIWKSPVTWRVPVQGVNLAGDDQADRTVHGGPDKAVYAYASEDSAWWATQTGREFGPGAFGENLTTRGLDLSGARIGDRWRVGTTLLEVRQTRIPCFKLGLRMRDPLFVRAFAQAGRPGAYLGILEEGDLGAGDAIEVVFRPDHNVTSALMFQALLHDASLRPKLLHAPALPQFWRDWVAEHA</sequence>
<dbReference type="AlphaFoldDB" id="A0AAU7AQ09"/>